<reference evidence="2 3" key="1">
    <citation type="journal article" date="2010" name="Plant Cell">
        <title>The Chlorella variabilis NC64A genome reveals adaptation to photosymbiosis, coevolution with viruses, and cryptic sex.</title>
        <authorList>
            <person name="Blanc G."/>
            <person name="Duncan G."/>
            <person name="Agarkova I."/>
            <person name="Borodovsky M."/>
            <person name="Gurnon J."/>
            <person name="Kuo A."/>
            <person name="Lindquist E."/>
            <person name="Lucas S."/>
            <person name="Pangilinan J."/>
            <person name="Polle J."/>
            <person name="Salamov A."/>
            <person name="Terry A."/>
            <person name="Yamada T."/>
            <person name="Dunigan D.D."/>
            <person name="Grigoriev I.V."/>
            <person name="Claverie J.M."/>
            <person name="Van Etten J.L."/>
        </authorList>
    </citation>
    <scope>NUCLEOTIDE SEQUENCE [LARGE SCALE GENOMIC DNA]</scope>
    <source>
        <strain evidence="2 3">NC64A</strain>
    </source>
</reference>
<organism evidence="3">
    <name type="scientific">Chlorella variabilis</name>
    <name type="common">Green alga</name>
    <dbReference type="NCBI Taxonomy" id="554065"/>
    <lineage>
        <taxon>Eukaryota</taxon>
        <taxon>Viridiplantae</taxon>
        <taxon>Chlorophyta</taxon>
        <taxon>core chlorophytes</taxon>
        <taxon>Trebouxiophyceae</taxon>
        <taxon>Chlorellales</taxon>
        <taxon>Chlorellaceae</taxon>
        <taxon>Chlorella clade</taxon>
        <taxon>Chlorella</taxon>
    </lineage>
</organism>
<dbReference type="InParanoid" id="E1ZJJ9"/>
<feature type="compositionally biased region" description="Polar residues" evidence="1">
    <location>
        <begin position="92"/>
        <end position="103"/>
    </location>
</feature>
<feature type="compositionally biased region" description="Low complexity" evidence="1">
    <location>
        <begin position="140"/>
        <end position="163"/>
    </location>
</feature>
<dbReference type="EMBL" id="GL433849">
    <property type="protein sequence ID" value="EFN54005.1"/>
    <property type="molecule type" value="Genomic_DNA"/>
</dbReference>
<sequence>MDERCVAWMWQANPDLYCKRNPETLLVDLYDPDTTLGCKDLPVMDDNSCRAGACLRFSGYYRILDGADYNAGGRGMPGQTTGTVKGRVNPHAGTNPNQPTQTVPLGDMYEGQITAGTGLPPPRAAQRGLLEAPRGEEQAALHQQQGQRQQQRQQEQQQGQPQACRSTFFSLPKLAVGGATHLAAYSDASPAANRAFAAAYCRQRGTSFVAAGAVRRGVLPQAAAAAAGAAALTTYCPATKATCAGAACPLIAVVECVPAGAAPCQADEAGNVGLGNQGSNNVGHFNTGEPPQAALEWAWLVLLPRGIAAQGGYHCCKCRPRSIR</sequence>
<feature type="region of interest" description="Disordered" evidence="1">
    <location>
        <begin position="133"/>
        <end position="163"/>
    </location>
</feature>
<keyword evidence="3" id="KW-1185">Reference proteome</keyword>
<dbReference type="GeneID" id="17353296"/>
<dbReference type="AlphaFoldDB" id="E1ZJJ9"/>
<name>E1ZJJ9_CHLVA</name>
<dbReference type="OrthoDB" id="10617885at2759"/>
<dbReference type="Proteomes" id="UP000008141">
    <property type="component" value="Unassembled WGS sequence"/>
</dbReference>
<feature type="region of interest" description="Disordered" evidence="1">
    <location>
        <begin position="75"/>
        <end position="103"/>
    </location>
</feature>
<dbReference type="KEGG" id="cvr:CHLNCDRAFT_58357"/>
<evidence type="ECO:0000256" key="1">
    <source>
        <dbReference type="SAM" id="MobiDB-lite"/>
    </source>
</evidence>
<gene>
    <name evidence="2" type="ORF">CHLNCDRAFT_58357</name>
</gene>
<proteinExistence type="predicted"/>
<protein>
    <submittedName>
        <fullName evidence="2">Expressed protein</fullName>
    </submittedName>
</protein>
<dbReference type="RefSeq" id="XP_005846107.1">
    <property type="nucleotide sequence ID" value="XM_005846045.1"/>
</dbReference>
<evidence type="ECO:0000313" key="2">
    <source>
        <dbReference type="EMBL" id="EFN54005.1"/>
    </source>
</evidence>
<accession>E1ZJJ9</accession>
<evidence type="ECO:0000313" key="3">
    <source>
        <dbReference type="Proteomes" id="UP000008141"/>
    </source>
</evidence>